<dbReference type="PROSITE" id="PS00584">
    <property type="entry name" value="PFKB_KINASES_2"/>
    <property type="match status" value="1"/>
</dbReference>
<evidence type="ECO:0000259" key="3">
    <source>
        <dbReference type="Pfam" id="PF00294"/>
    </source>
</evidence>
<evidence type="ECO:0000313" key="4">
    <source>
        <dbReference type="EMBL" id="MPM61000.1"/>
    </source>
</evidence>
<dbReference type="AlphaFoldDB" id="A0A645B6D6"/>
<gene>
    <name evidence="4" type="primary">rbsK_6</name>
    <name evidence="4" type="ORF">SDC9_107854</name>
</gene>
<evidence type="ECO:0000256" key="1">
    <source>
        <dbReference type="ARBA" id="ARBA00022679"/>
    </source>
</evidence>
<dbReference type="EC" id="2.7.1.15" evidence="4"/>
<dbReference type="Gene3D" id="3.40.1190.20">
    <property type="match status" value="1"/>
</dbReference>
<dbReference type="Pfam" id="PF00294">
    <property type="entry name" value="PfkB"/>
    <property type="match status" value="1"/>
</dbReference>
<feature type="domain" description="Carbohydrate kinase PfkB" evidence="3">
    <location>
        <begin position="20"/>
        <end position="182"/>
    </location>
</feature>
<keyword evidence="2 4" id="KW-0418">Kinase</keyword>
<dbReference type="SUPFAM" id="SSF53613">
    <property type="entry name" value="Ribokinase-like"/>
    <property type="match status" value="1"/>
</dbReference>
<dbReference type="InterPro" id="IPR029056">
    <property type="entry name" value="Ribokinase-like"/>
</dbReference>
<proteinExistence type="predicted"/>
<dbReference type="InterPro" id="IPR002173">
    <property type="entry name" value="Carboh/pur_kinase_PfkB_CS"/>
</dbReference>
<sequence>MRLTTDDVAFLADEASNFDAVLLQLEIPMEVNEAVAAYAAAANVPVMLNPAPSAVLSDVLLGNIDCILPNETEAAQLSGIPIARGERGLDPSDVRKAAVKLMERGVKQVLVTLGNAGSAYYAKEVEITCPIVPEYESVDPTAAGDSYIGAFTVAKSAGYSVSQSMQIASMAAGVTVSRMGGFPALPRAEEIGFIMR</sequence>
<dbReference type="GO" id="GO:0004747">
    <property type="term" value="F:ribokinase activity"/>
    <property type="evidence" value="ECO:0007669"/>
    <property type="project" value="UniProtKB-EC"/>
</dbReference>
<dbReference type="PANTHER" id="PTHR10584:SF166">
    <property type="entry name" value="RIBOKINASE"/>
    <property type="match status" value="1"/>
</dbReference>
<reference evidence="4" key="1">
    <citation type="submission" date="2019-08" db="EMBL/GenBank/DDBJ databases">
        <authorList>
            <person name="Kucharzyk K."/>
            <person name="Murdoch R.W."/>
            <person name="Higgins S."/>
            <person name="Loffler F."/>
        </authorList>
    </citation>
    <scope>NUCLEOTIDE SEQUENCE</scope>
</reference>
<accession>A0A645B6D6</accession>
<keyword evidence="1 4" id="KW-0808">Transferase</keyword>
<dbReference type="EMBL" id="VSSQ01018095">
    <property type="protein sequence ID" value="MPM61000.1"/>
    <property type="molecule type" value="Genomic_DNA"/>
</dbReference>
<protein>
    <submittedName>
        <fullName evidence="4">Ribokinase</fullName>
        <ecNumber evidence="4">2.7.1.15</ecNumber>
    </submittedName>
</protein>
<dbReference type="InterPro" id="IPR011611">
    <property type="entry name" value="PfkB_dom"/>
</dbReference>
<evidence type="ECO:0000256" key="2">
    <source>
        <dbReference type="ARBA" id="ARBA00022777"/>
    </source>
</evidence>
<organism evidence="4">
    <name type="scientific">bioreactor metagenome</name>
    <dbReference type="NCBI Taxonomy" id="1076179"/>
    <lineage>
        <taxon>unclassified sequences</taxon>
        <taxon>metagenomes</taxon>
        <taxon>ecological metagenomes</taxon>
    </lineage>
</organism>
<dbReference type="PANTHER" id="PTHR10584">
    <property type="entry name" value="SUGAR KINASE"/>
    <property type="match status" value="1"/>
</dbReference>
<comment type="caution">
    <text evidence="4">The sequence shown here is derived from an EMBL/GenBank/DDBJ whole genome shotgun (WGS) entry which is preliminary data.</text>
</comment>
<name>A0A645B6D6_9ZZZZ</name>